<proteinExistence type="predicted"/>
<feature type="transmembrane region" description="Helical" evidence="5">
    <location>
        <begin position="12"/>
        <end position="31"/>
    </location>
</feature>
<evidence type="ECO:0000313" key="6">
    <source>
        <dbReference type="EMBL" id="RCS29844.1"/>
    </source>
</evidence>
<keyword evidence="2 5" id="KW-0812">Transmembrane</keyword>
<dbReference type="OrthoDB" id="6080293at2"/>
<sequence>MPMPSEVSIGGAMMPGLVVIFFGCLLLMWLLDEVIGRLGLYRYVLHPSLVRLALFVCLFGAAGLLLIH</sequence>
<keyword evidence="7" id="KW-1185">Reference proteome</keyword>
<keyword evidence="4 5" id="KW-0472">Membrane</keyword>
<keyword evidence="3 5" id="KW-1133">Transmembrane helix</keyword>
<evidence type="ECO:0000256" key="3">
    <source>
        <dbReference type="ARBA" id="ARBA00022989"/>
    </source>
</evidence>
<evidence type="ECO:0000313" key="7">
    <source>
        <dbReference type="Proteomes" id="UP000252387"/>
    </source>
</evidence>
<evidence type="ECO:0000256" key="5">
    <source>
        <dbReference type="SAM" id="Phobius"/>
    </source>
</evidence>
<evidence type="ECO:0000256" key="2">
    <source>
        <dbReference type="ARBA" id="ARBA00022692"/>
    </source>
</evidence>
<evidence type="ECO:0000256" key="4">
    <source>
        <dbReference type="ARBA" id="ARBA00023136"/>
    </source>
</evidence>
<dbReference type="InterPro" id="IPR012451">
    <property type="entry name" value="DUF1656"/>
</dbReference>
<dbReference type="EMBL" id="QFWQ01000006">
    <property type="protein sequence ID" value="RCS29844.1"/>
    <property type="molecule type" value="Genomic_DNA"/>
</dbReference>
<dbReference type="Pfam" id="PF07869">
    <property type="entry name" value="DUF1656"/>
    <property type="match status" value="1"/>
</dbReference>
<protein>
    <submittedName>
        <fullName evidence="6">DUF1656 domain-containing protein</fullName>
    </submittedName>
</protein>
<feature type="transmembrane region" description="Helical" evidence="5">
    <location>
        <begin position="43"/>
        <end position="67"/>
    </location>
</feature>
<dbReference type="Proteomes" id="UP000252387">
    <property type="component" value="Unassembled WGS sequence"/>
</dbReference>
<evidence type="ECO:0000256" key="1">
    <source>
        <dbReference type="ARBA" id="ARBA00022475"/>
    </source>
</evidence>
<organism evidence="6 7">
    <name type="scientific">Rhodanobacter denitrificans</name>
    <dbReference type="NCBI Taxonomy" id="666685"/>
    <lineage>
        <taxon>Bacteria</taxon>
        <taxon>Pseudomonadati</taxon>
        <taxon>Pseudomonadota</taxon>
        <taxon>Gammaproteobacteria</taxon>
        <taxon>Lysobacterales</taxon>
        <taxon>Rhodanobacteraceae</taxon>
        <taxon>Rhodanobacter</taxon>
    </lineage>
</organism>
<reference evidence="6 7" key="1">
    <citation type="submission" date="2018-05" db="EMBL/GenBank/DDBJ databases">
        <title>Draft genome sequence of Rhodanobacter denitrificans Yn1 isolated from gold copper mine.</title>
        <authorList>
            <person name="Yang N."/>
            <person name="Mazhar H.S."/>
            <person name="Rensing C."/>
        </authorList>
    </citation>
    <scope>NUCLEOTIDE SEQUENCE [LARGE SCALE GENOMIC DNA]</scope>
    <source>
        <strain evidence="6 7">Yn1</strain>
    </source>
</reference>
<keyword evidence="1" id="KW-1003">Cell membrane</keyword>
<dbReference type="AlphaFoldDB" id="A0A368KD61"/>
<comment type="caution">
    <text evidence="6">The sequence shown here is derived from an EMBL/GenBank/DDBJ whole genome shotgun (WGS) entry which is preliminary data.</text>
</comment>
<accession>A0A368KD61</accession>
<name>A0A368KD61_9GAMM</name>
<gene>
    <name evidence="6" type="ORF">DEO45_10230</name>
</gene>